<name>A0A2R4TF58_9ACTN</name>
<dbReference type="AlphaFoldDB" id="A0A2R4TF58"/>
<gene>
    <name evidence="2" type="ORF">SLUN_31425</name>
</gene>
<sequence>MDSAAAELTARGARVVGRIVQRRGVSDGGVRKMALPYSSRTLLSYGKVREVAAACEGADADVVVFVASLTERQQRVLTGILGCPAVSLSETLAAD</sequence>
<keyword evidence="3" id="KW-1185">Reference proteome</keyword>
<protein>
    <recommendedName>
        <fullName evidence="1">GTPase HflX N-terminal domain-containing protein</fullName>
    </recommendedName>
</protein>
<reference evidence="2 3" key="1">
    <citation type="submission" date="2018-01" db="EMBL/GenBank/DDBJ databases">
        <title>Complete genome sequence of Streptomyces lunaelactis MM109T, a Ferroverdin A producer isolated from cave moonmilk deposits.</title>
        <authorList>
            <person name="Naome A."/>
            <person name="Martinet L."/>
            <person name="Maciejewska M."/>
            <person name="Anderssen S."/>
            <person name="Adam D."/>
            <person name="Tenconi E."/>
            <person name="Deflandre B."/>
            <person name="Arguelles-Arias A."/>
            <person name="Calusinska M."/>
            <person name="Copieters W."/>
            <person name="Karim L."/>
            <person name="Hanikenne M."/>
            <person name="Baurain D."/>
            <person name="van Wezel G."/>
            <person name="Smargiasso N."/>
            <person name="de Pauw E."/>
            <person name="Delfosse P."/>
            <person name="Rigali S."/>
        </authorList>
    </citation>
    <scope>NUCLEOTIDE SEQUENCE [LARGE SCALE GENOMIC DNA]</scope>
    <source>
        <strain evidence="2 3">MM109</strain>
    </source>
</reference>
<dbReference type="InterPro" id="IPR025121">
    <property type="entry name" value="GTPase_HflX_N"/>
</dbReference>
<organism evidence="2 3">
    <name type="scientific">Streptomyces lunaelactis</name>
    <dbReference type="NCBI Taxonomy" id="1535768"/>
    <lineage>
        <taxon>Bacteria</taxon>
        <taxon>Bacillati</taxon>
        <taxon>Actinomycetota</taxon>
        <taxon>Actinomycetes</taxon>
        <taxon>Kitasatosporales</taxon>
        <taxon>Streptomycetaceae</taxon>
        <taxon>Streptomyces</taxon>
    </lineage>
</organism>
<evidence type="ECO:0000313" key="3">
    <source>
        <dbReference type="Proteomes" id="UP000244201"/>
    </source>
</evidence>
<evidence type="ECO:0000313" key="2">
    <source>
        <dbReference type="EMBL" id="AVZ77755.1"/>
    </source>
</evidence>
<dbReference type="Proteomes" id="UP000244201">
    <property type="component" value="Chromosome"/>
</dbReference>
<accession>A0A2R4TF58</accession>
<dbReference type="Pfam" id="PF13167">
    <property type="entry name" value="GTP-bdg_N"/>
    <property type="match status" value="1"/>
</dbReference>
<dbReference type="EMBL" id="CP026304">
    <property type="protein sequence ID" value="AVZ77755.1"/>
    <property type="molecule type" value="Genomic_DNA"/>
</dbReference>
<dbReference type="OrthoDB" id="3384881at2"/>
<evidence type="ECO:0000259" key="1">
    <source>
        <dbReference type="Pfam" id="PF13167"/>
    </source>
</evidence>
<proteinExistence type="predicted"/>
<feature type="domain" description="GTPase HflX N-terminal" evidence="1">
    <location>
        <begin position="38"/>
        <end position="84"/>
    </location>
</feature>
<dbReference type="KEGG" id="slk:SLUN_31425"/>